<comment type="similarity">
    <text evidence="1">Belongs to the LysR transcriptional regulatory family.</text>
</comment>
<dbReference type="Gene3D" id="3.40.190.10">
    <property type="entry name" value="Periplasmic binding protein-like II"/>
    <property type="match status" value="2"/>
</dbReference>
<feature type="domain" description="HTH lysR-type" evidence="5">
    <location>
        <begin position="2"/>
        <end position="61"/>
    </location>
</feature>
<dbReference type="PANTHER" id="PTHR30579:SF7">
    <property type="entry name" value="HTH-TYPE TRANSCRIPTIONAL REGULATOR LRHA-RELATED"/>
    <property type="match status" value="1"/>
</dbReference>
<keyword evidence="2" id="KW-0805">Transcription regulation</keyword>
<dbReference type="InterPro" id="IPR036388">
    <property type="entry name" value="WH-like_DNA-bd_sf"/>
</dbReference>
<protein>
    <submittedName>
        <fullName evidence="6">DNA-binding transcriptional LysR family regulator</fullName>
    </submittedName>
</protein>
<proteinExistence type="inferred from homology"/>
<dbReference type="PROSITE" id="PS50931">
    <property type="entry name" value="HTH_LYSR"/>
    <property type="match status" value="1"/>
</dbReference>
<keyword evidence="3 6" id="KW-0238">DNA-binding</keyword>
<comment type="caution">
    <text evidence="6">The sequence shown here is derived from an EMBL/GenBank/DDBJ whole genome shotgun (WGS) entry which is preliminary data.</text>
</comment>
<accession>A0ABU2C9Y5</accession>
<evidence type="ECO:0000313" key="6">
    <source>
        <dbReference type="EMBL" id="MDR7378155.1"/>
    </source>
</evidence>
<dbReference type="InterPro" id="IPR036390">
    <property type="entry name" value="WH_DNA-bd_sf"/>
</dbReference>
<dbReference type="Proteomes" id="UP001180487">
    <property type="component" value="Unassembled WGS sequence"/>
</dbReference>
<dbReference type="SUPFAM" id="SSF46785">
    <property type="entry name" value="Winged helix' DNA-binding domain"/>
    <property type="match status" value="1"/>
</dbReference>
<dbReference type="InterPro" id="IPR050176">
    <property type="entry name" value="LTTR"/>
</dbReference>
<sequence length="283" mass="30243">MLDLDLLKTLVCVVDERSFTRAAERVHRTQSTVSQQILRLEDSVGHALLQRDRTGKNVAPTERGEMLAGYARRLLAIAQEAEDALASSSALATVRIGLPEDFDARRMTAILSGYMAIAPHVRLETTSGMSVDLQRALAAGSIDMALLKREPGSGPCIASWPEPLVWVAGTTHVPPADEVRLALYPQGCIYRLRATRSLDKADRRWRIVFGSQSLAGIQAAVASGLAVSVLPTSAVLAEHRVLGPADGYPALSPCELALVGAALPLSAAQRSLADYLRNAISSA</sequence>
<keyword evidence="7" id="KW-1185">Reference proteome</keyword>
<dbReference type="PRINTS" id="PR00039">
    <property type="entry name" value="HTHLYSR"/>
</dbReference>
<evidence type="ECO:0000256" key="3">
    <source>
        <dbReference type="ARBA" id="ARBA00023125"/>
    </source>
</evidence>
<dbReference type="InterPro" id="IPR000847">
    <property type="entry name" value="LysR_HTH_N"/>
</dbReference>
<organism evidence="6 7">
    <name type="scientific">Rhodoferax ferrireducens</name>
    <dbReference type="NCBI Taxonomy" id="192843"/>
    <lineage>
        <taxon>Bacteria</taxon>
        <taxon>Pseudomonadati</taxon>
        <taxon>Pseudomonadota</taxon>
        <taxon>Betaproteobacteria</taxon>
        <taxon>Burkholderiales</taxon>
        <taxon>Comamonadaceae</taxon>
        <taxon>Rhodoferax</taxon>
    </lineage>
</organism>
<name>A0ABU2C9Y5_9BURK</name>
<dbReference type="RefSeq" id="WP_310374060.1">
    <property type="nucleotide sequence ID" value="NZ_JAVDXT010000002.1"/>
</dbReference>
<evidence type="ECO:0000259" key="5">
    <source>
        <dbReference type="PROSITE" id="PS50931"/>
    </source>
</evidence>
<keyword evidence="4" id="KW-0804">Transcription</keyword>
<dbReference type="EMBL" id="JAVDXT010000002">
    <property type="protein sequence ID" value="MDR7378155.1"/>
    <property type="molecule type" value="Genomic_DNA"/>
</dbReference>
<dbReference type="SUPFAM" id="SSF53850">
    <property type="entry name" value="Periplasmic binding protein-like II"/>
    <property type="match status" value="1"/>
</dbReference>
<evidence type="ECO:0000313" key="7">
    <source>
        <dbReference type="Proteomes" id="UP001180487"/>
    </source>
</evidence>
<dbReference type="Pfam" id="PF00126">
    <property type="entry name" value="HTH_1"/>
    <property type="match status" value="1"/>
</dbReference>
<dbReference type="GO" id="GO:0003677">
    <property type="term" value="F:DNA binding"/>
    <property type="evidence" value="ECO:0007669"/>
    <property type="project" value="UniProtKB-KW"/>
</dbReference>
<evidence type="ECO:0000256" key="4">
    <source>
        <dbReference type="ARBA" id="ARBA00023163"/>
    </source>
</evidence>
<dbReference type="InterPro" id="IPR005119">
    <property type="entry name" value="LysR_subst-bd"/>
</dbReference>
<evidence type="ECO:0000256" key="2">
    <source>
        <dbReference type="ARBA" id="ARBA00023015"/>
    </source>
</evidence>
<dbReference type="PANTHER" id="PTHR30579">
    <property type="entry name" value="TRANSCRIPTIONAL REGULATOR"/>
    <property type="match status" value="1"/>
</dbReference>
<gene>
    <name evidence="6" type="ORF">J2X19_002834</name>
</gene>
<reference evidence="6 7" key="1">
    <citation type="submission" date="2023-07" db="EMBL/GenBank/DDBJ databases">
        <title>Sorghum-associated microbial communities from plants grown in Nebraska, USA.</title>
        <authorList>
            <person name="Schachtman D."/>
        </authorList>
    </citation>
    <scope>NUCLEOTIDE SEQUENCE [LARGE SCALE GENOMIC DNA]</scope>
    <source>
        <strain evidence="6 7">BE313</strain>
    </source>
</reference>
<dbReference type="Gene3D" id="1.10.10.10">
    <property type="entry name" value="Winged helix-like DNA-binding domain superfamily/Winged helix DNA-binding domain"/>
    <property type="match status" value="1"/>
</dbReference>
<dbReference type="Pfam" id="PF03466">
    <property type="entry name" value="LysR_substrate"/>
    <property type="match status" value="1"/>
</dbReference>
<evidence type="ECO:0000256" key="1">
    <source>
        <dbReference type="ARBA" id="ARBA00009437"/>
    </source>
</evidence>